<dbReference type="AlphaFoldDB" id="A0A8J7KNQ2"/>
<evidence type="ECO:0000313" key="2">
    <source>
        <dbReference type="Proteomes" id="UP000622552"/>
    </source>
</evidence>
<comment type="caution">
    <text evidence="1">The sequence shown here is derived from an EMBL/GenBank/DDBJ whole genome shotgun (WGS) entry which is preliminary data.</text>
</comment>
<evidence type="ECO:0000313" key="1">
    <source>
        <dbReference type="EMBL" id="MBG6135477.1"/>
    </source>
</evidence>
<accession>A0A8J7KNQ2</accession>
<dbReference type="Pfam" id="PF21833">
    <property type="entry name" value="DUF6893"/>
    <property type="match status" value="1"/>
</dbReference>
<protein>
    <submittedName>
        <fullName evidence="1">Uncharacterized protein</fullName>
    </submittedName>
</protein>
<sequence length="34" mass="3723">MMGRVVAGVVLAGAVVAVVLALPDIRRYLRIRRM</sequence>
<keyword evidence="2" id="KW-1185">Reference proteome</keyword>
<organism evidence="1 2">
    <name type="scientific">Longispora fulva</name>
    <dbReference type="NCBI Taxonomy" id="619741"/>
    <lineage>
        <taxon>Bacteria</taxon>
        <taxon>Bacillati</taxon>
        <taxon>Actinomycetota</taxon>
        <taxon>Actinomycetes</taxon>
        <taxon>Micromonosporales</taxon>
        <taxon>Micromonosporaceae</taxon>
        <taxon>Longispora</taxon>
    </lineage>
</organism>
<name>A0A8J7KNQ2_9ACTN</name>
<dbReference type="Proteomes" id="UP000622552">
    <property type="component" value="Unassembled WGS sequence"/>
</dbReference>
<dbReference type="EMBL" id="JADOUF010000001">
    <property type="protein sequence ID" value="MBG6135477.1"/>
    <property type="molecule type" value="Genomic_DNA"/>
</dbReference>
<dbReference type="InterPro" id="IPR054188">
    <property type="entry name" value="DUF6893"/>
</dbReference>
<gene>
    <name evidence="1" type="ORF">IW245_001671</name>
</gene>
<reference evidence="1" key="1">
    <citation type="submission" date="2020-11" db="EMBL/GenBank/DDBJ databases">
        <title>Sequencing the genomes of 1000 actinobacteria strains.</title>
        <authorList>
            <person name="Klenk H.-P."/>
        </authorList>
    </citation>
    <scope>NUCLEOTIDE SEQUENCE</scope>
    <source>
        <strain evidence="1">DSM 45356</strain>
    </source>
</reference>
<dbReference type="RefSeq" id="WP_372445110.1">
    <property type="nucleotide sequence ID" value="NZ_BONS01000003.1"/>
</dbReference>
<proteinExistence type="predicted"/>